<dbReference type="AlphaFoldDB" id="A0A1D2YU94"/>
<dbReference type="Proteomes" id="UP000243739">
    <property type="component" value="Unassembled WGS sequence"/>
</dbReference>
<protein>
    <recommendedName>
        <fullName evidence="4">DUF3397 domain-containing protein</fullName>
    </recommendedName>
</protein>
<evidence type="ECO:0000313" key="3">
    <source>
        <dbReference type="Proteomes" id="UP000243739"/>
    </source>
</evidence>
<feature type="transmembrane region" description="Helical" evidence="1">
    <location>
        <begin position="6"/>
        <end position="27"/>
    </location>
</feature>
<name>A0A1D2YU94_9BACI</name>
<gene>
    <name evidence="2" type="ORF">BHF71_09160</name>
</gene>
<accession>A0A1D2YU94</accession>
<keyword evidence="3" id="KW-1185">Reference proteome</keyword>
<feature type="transmembrane region" description="Helical" evidence="1">
    <location>
        <begin position="66"/>
        <end position="85"/>
    </location>
</feature>
<dbReference type="RefSeq" id="WP_069656834.1">
    <property type="nucleotide sequence ID" value="NZ_MIJF01000025.1"/>
</dbReference>
<evidence type="ECO:0000256" key="1">
    <source>
        <dbReference type="SAM" id="Phobius"/>
    </source>
</evidence>
<keyword evidence="1" id="KW-0812">Transmembrane</keyword>
<keyword evidence="1" id="KW-1133">Transmembrane helix</keyword>
<reference evidence="2 3" key="1">
    <citation type="submission" date="2016-09" db="EMBL/GenBank/DDBJ databases">
        <title>Draft genome sequence for the type strain of Vulcanibacillus modesticaldus BR, a strictly anaerobic, moderately thermophilic, and nitrate-reducing bacterium from deep sea-hydrothermal vents of the Mid-Atlantic Ridge.</title>
        <authorList>
            <person name="Abin C.A."/>
            <person name="Hollibaugh J.T."/>
        </authorList>
    </citation>
    <scope>NUCLEOTIDE SEQUENCE [LARGE SCALE GENOMIC DNA]</scope>
    <source>
        <strain evidence="2 3">BR</strain>
    </source>
</reference>
<comment type="caution">
    <text evidence="2">The sequence shown here is derived from an EMBL/GenBank/DDBJ whole genome shotgun (WGS) entry which is preliminary data.</text>
</comment>
<dbReference type="EMBL" id="MIJF01000025">
    <property type="protein sequence ID" value="OEF99282.1"/>
    <property type="molecule type" value="Genomic_DNA"/>
</dbReference>
<sequence>MNLIIKAYAIIATVPFLAFPVFYYSFIYYGKTKKSAFNFSVYFSSILLFSAVTAQLKILFNLKYSFSLNLLLVISIAFILAILQWKIRGYLNYKKILFSTLKLSFIFFGLAYLIFLLIRFIKI</sequence>
<dbReference type="Pfam" id="PF11877">
    <property type="entry name" value="DUF3397"/>
    <property type="match status" value="1"/>
</dbReference>
<dbReference type="STRING" id="337097.BHF71_09160"/>
<evidence type="ECO:0008006" key="4">
    <source>
        <dbReference type="Google" id="ProtNLM"/>
    </source>
</evidence>
<proteinExistence type="predicted"/>
<feature type="transmembrane region" description="Helical" evidence="1">
    <location>
        <begin position="39"/>
        <end position="60"/>
    </location>
</feature>
<feature type="transmembrane region" description="Helical" evidence="1">
    <location>
        <begin position="97"/>
        <end position="121"/>
    </location>
</feature>
<organism evidence="2 3">
    <name type="scientific">Vulcanibacillus modesticaldus</name>
    <dbReference type="NCBI Taxonomy" id="337097"/>
    <lineage>
        <taxon>Bacteria</taxon>
        <taxon>Bacillati</taxon>
        <taxon>Bacillota</taxon>
        <taxon>Bacilli</taxon>
        <taxon>Bacillales</taxon>
        <taxon>Bacillaceae</taxon>
        <taxon>Vulcanibacillus</taxon>
    </lineage>
</organism>
<keyword evidence="1" id="KW-0472">Membrane</keyword>
<dbReference type="InterPro" id="IPR024515">
    <property type="entry name" value="DUF3397"/>
</dbReference>
<evidence type="ECO:0000313" key="2">
    <source>
        <dbReference type="EMBL" id="OEF99282.1"/>
    </source>
</evidence>